<accession>A0A1T4L9B1</accession>
<evidence type="ECO:0000313" key="3">
    <source>
        <dbReference type="Proteomes" id="UP000190135"/>
    </source>
</evidence>
<proteinExistence type="predicted"/>
<evidence type="ECO:0000313" key="2">
    <source>
        <dbReference type="EMBL" id="SJZ51372.1"/>
    </source>
</evidence>
<dbReference type="AlphaFoldDB" id="A0A1T4L9B1"/>
<dbReference type="Gene3D" id="3.40.50.410">
    <property type="entry name" value="von Willebrand factor, type A domain"/>
    <property type="match status" value="1"/>
</dbReference>
<dbReference type="CDD" id="cd00198">
    <property type="entry name" value="vWFA"/>
    <property type="match status" value="1"/>
</dbReference>
<dbReference type="PROSITE" id="PS50234">
    <property type="entry name" value="VWFA"/>
    <property type="match status" value="1"/>
</dbReference>
<feature type="domain" description="VWFA" evidence="1">
    <location>
        <begin position="51"/>
        <end position="250"/>
    </location>
</feature>
<dbReference type="InterPro" id="IPR036465">
    <property type="entry name" value="vWFA_dom_sf"/>
</dbReference>
<dbReference type="RefSeq" id="WP_078706439.1">
    <property type="nucleotide sequence ID" value="NZ_FUXL01000001.1"/>
</dbReference>
<dbReference type="EMBL" id="FUXL01000001">
    <property type="protein sequence ID" value="SJZ51372.1"/>
    <property type="molecule type" value="Genomic_DNA"/>
</dbReference>
<gene>
    <name evidence="2" type="ORF">SAMN05428963_101123</name>
</gene>
<dbReference type="OrthoDB" id="9792179at2"/>
<dbReference type="STRING" id="1365950.SAMN05428963_101123"/>
<evidence type="ECO:0000259" key="1">
    <source>
        <dbReference type="PROSITE" id="PS50234"/>
    </source>
</evidence>
<name>A0A1T4L9B1_9HYPH</name>
<sequence>MLRRSASLEFMVARSAFVPCTHVAVTAAIAWLGLDPASAQSSAGESRVDVELVLAVDISWSMNAEEQEIQRAGYAAAFRSDEVQKAILGSGWGRIAVTYVEWAGTLTQEVVIPWTLIDSEAAADDFAAHLDNEEPGHGQRTSIAAAIDYSVPLFEGNGFAGIRRVIDLSGDGPNNEGRAVNEARDDATRRGIVINGLPLMTSGFEQGFASWGSIPNLDRYYADCVIGGPGAFMIPVNDWEQFPDAVRRKLVMELAGAWPEPEGATLPLIKVQDPPSSAPADCLVGEKLWEQRRRGWAP</sequence>
<organism evidence="2 3">
    <name type="scientific">Consotaella salsifontis</name>
    <dbReference type="NCBI Taxonomy" id="1365950"/>
    <lineage>
        <taxon>Bacteria</taxon>
        <taxon>Pseudomonadati</taxon>
        <taxon>Pseudomonadota</taxon>
        <taxon>Alphaproteobacteria</taxon>
        <taxon>Hyphomicrobiales</taxon>
        <taxon>Aurantimonadaceae</taxon>
        <taxon>Consotaella</taxon>
    </lineage>
</organism>
<dbReference type="Pfam" id="PF06707">
    <property type="entry name" value="DUF1194"/>
    <property type="match status" value="1"/>
</dbReference>
<dbReference type="SUPFAM" id="SSF53300">
    <property type="entry name" value="vWA-like"/>
    <property type="match status" value="1"/>
</dbReference>
<dbReference type="Proteomes" id="UP000190135">
    <property type="component" value="Unassembled WGS sequence"/>
</dbReference>
<reference evidence="3" key="1">
    <citation type="submission" date="2017-02" db="EMBL/GenBank/DDBJ databases">
        <authorList>
            <person name="Varghese N."/>
            <person name="Submissions S."/>
        </authorList>
    </citation>
    <scope>NUCLEOTIDE SEQUENCE [LARGE SCALE GENOMIC DNA]</scope>
    <source>
        <strain evidence="3">USBA 369</strain>
    </source>
</reference>
<dbReference type="InterPro" id="IPR002035">
    <property type="entry name" value="VWF_A"/>
</dbReference>
<dbReference type="InterPro" id="IPR010607">
    <property type="entry name" value="DUF1194"/>
</dbReference>
<protein>
    <recommendedName>
        <fullName evidence="1">VWFA domain-containing protein</fullName>
    </recommendedName>
</protein>
<keyword evidence="3" id="KW-1185">Reference proteome</keyword>